<feature type="chain" id="PRO_5002065496" description="DUF2790 domain-containing protein" evidence="1">
    <location>
        <begin position="22"/>
        <end position="87"/>
    </location>
</feature>
<reference evidence="3" key="1">
    <citation type="submission" date="2015-03" db="EMBL/GenBank/DDBJ databases">
        <title>Pseudomonas frederiksbergensis hydrocarbon degrader.</title>
        <authorList>
            <person name="Brown L.M."/>
            <person name="Ruiz O.N."/>
            <person name="Mueller S."/>
            <person name="Gunasekera T.S."/>
        </authorList>
    </citation>
    <scope>NUCLEOTIDE SEQUENCE [LARGE SCALE GENOMIC DNA]</scope>
    <source>
        <strain evidence="3">SI8</strain>
    </source>
</reference>
<feature type="signal peptide" evidence="1">
    <location>
        <begin position="1"/>
        <end position="21"/>
    </location>
</feature>
<dbReference type="Pfam" id="PF10976">
    <property type="entry name" value="DUF2790"/>
    <property type="match status" value="1"/>
</dbReference>
<accession>A0A0B1ZAY4</accession>
<comment type="caution">
    <text evidence="2">The sequence shown here is derived from an EMBL/GenBank/DDBJ whole genome shotgun (WGS) entry which is preliminary data.</text>
</comment>
<dbReference type="Gene3D" id="2.30.140.50">
    <property type="entry name" value="Protein of unknown function DUF2790"/>
    <property type="match status" value="1"/>
</dbReference>
<proteinExistence type="predicted"/>
<evidence type="ECO:0008006" key="4">
    <source>
        <dbReference type="Google" id="ProtNLM"/>
    </source>
</evidence>
<evidence type="ECO:0000256" key="1">
    <source>
        <dbReference type="SAM" id="SignalP"/>
    </source>
</evidence>
<protein>
    <recommendedName>
        <fullName evidence="4">DUF2790 domain-containing protein</fullName>
    </recommendedName>
</protein>
<sequence length="87" mass="9030">MNVKNLSIASLFAILSLGAVAANAQDAVKPHTYIYGDHLDIAKVLSVKQGPGSGCGVVESRMTYLDSTGAIQALDYSSVGQNCGQDN</sequence>
<organism evidence="2 3">
    <name type="scientific">Pseudomonas frederiksbergensis</name>
    <dbReference type="NCBI Taxonomy" id="104087"/>
    <lineage>
        <taxon>Bacteria</taxon>
        <taxon>Pseudomonadati</taxon>
        <taxon>Pseudomonadota</taxon>
        <taxon>Gammaproteobacteria</taxon>
        <taxon>Pseudomonadales</taxon>
        <taxon>Pseudomonadaceae</taxon>
        <taxon>Pseudomonas</taxon>
    </lineage>
</organism>
<keyword evidence="1" id="KW-0732">Signal</keyword>
<dbReference type="Proteomes" id="UP000030949">
    <property type="component" value="Unassembled WGS sequence"/>
</dbReference>
<dbReference type="InterPro" id="IPR021245">
    <property type="entry name" value="DUF2790"/>
</dbReference>
<name>A0A0B1ZAY4_9PSED</name>
<dbReference type="EMBL" id="JQGJ01000001">
    <property type="protein sequence ID" value="KHK66508.1"/>
    <property type="molecule type" value="Genomic_DNA"/>
</dbReference>
<evidence type="ECO:0000313" key="3">
    <source>
        <dbReference type="Proteomes" id="UP000030949"/>
    </source>
</evidence>
<dbReference type="OrthoDB" id="7027858at2"/>
<dbReference type="AlphaFoldDB" id="A0A0B1ZAY4"/>
<evidence type="ECO:0000313" key="2">
    <source>
        <dbReference type="EMBL" id="KHK66508.1"/>
    </source>
</evidence>
<dbReference type="RefSeq" id="WP_039588566.1">
    <property type="nucleotide sequence ID" value="NZ_JQGJ02000002.1"/>
</dbReference>
<gene>
    <name evidence="2" type="ORF">JZ00_01355</name>
</gene>